<organism evidence="1 2">
    <name type="scientific">Trifolium medium</name>
    <dbReference type="NCBI Taxonomy" id="97028"/>
    <lineage>
        <taxon>Eukaryota</taxon>
        <taxon>Viridiplantae</taxon>
        <taxon>Streptophyta</taxon>
        <taxon>Embryophyta</taxon>
        <taxon>Tracheophyta</taxon>
        <taxon>Spermatophyta</taxon>
        <taxon>Magnoliopsida</taxon>
        <taxon>eudicotyledons</taxon>
        <taxon>Gunneridae</taxon>
        <taxon>Pentapetalae</taxon>
        <taxon>rosids</taxon>
        <taxon>fabids</taxon>
        <taxon>Fabales</taxon>
        <taxon>Fabaceae</taxon>
        <taxon>Papilionoideae</taxon>
        <taxon>50 kb inversion clade</taxon>
        <taxon>NPAAA clade</taxon>
        <taxon>Hologalegina</taxon>
        <taxon>IRL clade</taxon>
        <taxon>Trifolieae</taxon>
        <taxon>Trifolium</taxon>
    </lineage>
</organism>
<proteinExistence type="predicted"/>
<dbReference type="EMBL" id="LXQA010374900">
    <property type="protein sequence ID" value="MCI47638.1"/>
    <property type="molecule type" value="Genomic_DNA"/>
</dbReference>
<comment type="caution">
    <text evidence="1">The sequence shown here is derived from an EMBL/GenBank/DDBJ whole genome shotgun (WGS) entry which is preliminary data.</text>
</comment>
<accession>A0A392SFH7</accession>
<sequence>VFTPRDADGDLAENATV</sequence>
<dbReference type="Proteomes" id="UP000265520">
    <property type="component" value="Unassembled WGS sequence"/>
</dbReference>
<keyword evidence="2" id="KW-1185">Reference proteome</keyword>
<dbReference type="AlphaFoldDB" id="A0A392SFH7"/>
<reference evidence="1 2" key="1">
    <citation type="journal article" date="2018" name="Front. Plant Sci.">
        <title>Red Clover (Trifolium pratense) and Zigzag Clover (T. medium) - A Picture of Genomic Similarities and Differences.</title>
        <authorList>
            <person name="Dluhosova J."/>
            <person name="Istvanek J."/>
            <person name="Nedelnik J."/>
            <person name="Repkova J."/>
        </authorList>
    </citation>
    <scope>NUCLEOTIDE SEQUENCE [LARGE SCALE GENOMIC DNA]</scope>
    <source>
        <strain evidence="2">cv. 10/8</strain>
        <tissue evidence="1">Leaf</tissue>
    </source>
</reference>
<protein>
    <submittedName>
        <fullName evidence="1">Uncharacterized protein</fullName>
    </submittedName>
</protein>
<feature type="non-terminal residue" evidence="1">
    <location>
        <position position="1"/>
    </location>
</feature>
<evidence type="ECO:0000313" key="1">
    <source>
        <dbReference type="EMBL" id="MCI47638.1"/>
    </source>
</evidence>
<evidence type="ECO:0000313" key="2">
    <source>
        <dbReference type="Proteomes" id="UP000265520"/>
    </source>
</evidence>
<name>A0A392SFH7_9FABA</name>